<dbReference type="RefSeq" id="WP_212694319.1">
    <property type="nucleotide sequence ID" value="NZ_CP058649.1"/>
</dbReference>
<organism evidence="1 2">
    <name type="scientific">Vallitalea pronyensis</name>
    <dbReference type="NCBI Taxonomy" id="1348613"/>
    <lineage>
        <taxon>Bacteria</taxon>
        <taxon>Bacillati</taxon>
        <taxon>Bacillota</taxon>
        <taxon>Clostridia</taxon>
        <taxon>Lachnospirales</taxon>
        <taxon>Vallitaleaceae</taxon>
        <taxon>Vallitalea</taxon>
    </lineage>
</organism>
<gene>
    <name evidence="1" type="ORF">HZI73_15640</name>
</gene>
<dbReference type="KEGG" id="vpy:HZI73_15640"/>
<accession>A0A8J8MLU4</accession>
<keyword evidence="2" id="KW-1185">Reference proteome</keyword>
<dbReference type="EMBL" id="CP058649">
    <property type="protein sequence ID" value="QUI23633.1"/>
    <property type="molecule type" value="Genomic_DNA"/>
</dbReference>
<sequence length="124" mass="14700">MRRGRGKYKAYYSKTTQRVLLVYKIDNGVRGNVSRLWRDEWDYTAENYDLTGFYLFVLYNAGGNDIFHAELRYGNYAGINLEYMRYKNHLAHRLFPIPIIEQYKYYGPNPINKINDGGVHLFKG</sequence>
<evidence type="ECO:0000313" key="2">
    <source>
        <dbReference type="Proteomes" id="UP000683246"/>
    </source>
</evidence>
<evidence type="ECO:0000313" key="1">
    <source>
        <dbReference type="EMBL" id="QUI23633.1"/>
    </source>
</evidence>
<proteinExistence type="predicted"/>
<reference evidence="1" key="1">
    <citation type="submission" date="2020-07" db="EMBL/GenBank/DDBJ databases">
        <title>Vallitalea pronyensis genome.</title>
        <authorList>
            <person name="Postec A."/>
        </authorList>
    </citation>
    <scope>NUCLEOTIDE SEQUENCE</scope>
    <source>
        <strain evidence="1">FatNI3</strain>
    </source>
</reference>
<protein>
    <submittedName>
        <fullName evidence="1">Uncharacterized protein</fullName>
    </submittedName>
</protein>
<name>A0A8J8MLU4_9FIRM</name>
<dbReference type="Proteomes" id="UP000683246">
    <property type="component" value="Chromosome"/>
</dbReference>
<dbReference type="AlphaFoldDB" id="A0A8J8MLU4"/>